<gene>
    <name evidence="2" type="ORF">Asera_58930</name>
</gene>
<dbReference type="InterPro" id="IPR052907">
    <property type="entry name" value="Beta-lactamase/esterase"/>
</dbReference>
<dbReference type="GO" id="GO:0016787">
    <property type="term" value="F:hydrolase activity"/>
    <property type="evidence" value="ECO:0007669"/>
    <property type="project" value="UniProtKB-KW"/>
</dbReference>
<sequence>MDGFVAPGYEGVAAAFERNFTERGEVGAAFAAHHAGRPVVDLWGGVADRSTGRAWQRDTLQLVFSGTKGLAAACVLLLVERGRLDLDAPVARYWPEFGQAGKAAITVAEVLSHQCRLPGVRAPFTTAELLDHDVMAALLAAQAPSDDPRAEFTYHALTYGWLVDEVVRRVDGRSVGALFHQEFAAPLELELWIGLPDELHHRAATTVAGPGLLAAGEPTDDYGRLVRNPLVVPGAPDIWNGAAFRRAGLAAVGAHGTAQSIARFYAGLAGDGAWGDVRLLAPETVRLGRRLLRRGTDSAAGTPMAYGAGFELFTELGLLGPATDVFGHAGAGGSRHGAWPAARVGFSYAMNEIRAEFPDRRPLSLLAALHDAVRRAPA</sequence>
<dbReference type="InterPro" id="IPR012338">
    <property type="entry name" value="Beta-lactam/transpept-like"/>
</dbReference>
<feature type="domain" description="Beta-lactamase-related" evidence="1">
    <location>
        <begin position="16"/>
        <end position="359"/>
    </location>
</feature>
<dbReference type="Gene3D" id="3.40.710.10">
    <property type="entry name" value="DD-peptidase/beta-lactamase superfamily"/>
    <property type="match status" value="1"/>
</dbReference>
<dbReference type="Pfam" id="PF00144">
    <property type="entry name" value="Beta-lactamase"/>
    <property type="match status" value="1"/>
</dbReference>
<dbReference type="PANTHER" id="PTHR43319">
    <property type="entry name" value="BETA-LACTAMASE-RELATED"/>
    <property type="match status" value="1"/>
</dbReference>
<dbReference type="Proteomes" id="UP000680750">
    <property type="component" value="Chromosome"/>
</dbReference>
<name>A0A810LA79_9ACTN</name>
<organism evidence="2 3">
    <name type="scientific">Actinocatenispora sera</name>
    <dbReference type="NCBI Taxonomy" id="390989"/>
    <lineage>
        <taxon>Bacteria</taxon>
        <taxon>Bacillati</taxon>
        <taxon>Actinomycetota</taxon>
        <taxon>Actinomycetes</taxon>
        <taxon>Micromonosporales</taxon>
        <taxon>Micromonosporaceae</taxon>
        <taxon>Actinocatenispora</taxon>
    </lineage>
</organism>
<proteinExistence type="predicted"/>
<dbReference type="AlphaFoldDB" id="A0A810LA79"/>
<dbReference type="SUPFAM" id="SSF56601">
    <property type="entry name" value="beta-lactamase/transpeptidase-like"/>
    <property type="match status" value="1"/>
</dbReference>
<protein>
    <submittedName>
        <fullName evidence="2">Serine hydrolase</fullName>
    </submittedName>
</protein>
<accession>A0A810LA79</accession>
<dbReference type="PANTHER" id="PTHR43319:SF3">
    <property type="entry name" value="BETA-LACTAMASE-RELATED DOMAIN-CONTAINING PROTEIN"/>
    <property type="match status" value="1"/>
</dbReference>
<reference evidence="2" key="1">
    <citation type="submission" date="2020-08" db="EMBL/GenBank/DDBJ databases">
        <title>Whole genome shotgun sequence of Actinocatenispora sera NBRC 101916.</title>
        <authorList>
            <person name="Komaki H."/>
            <person name="Tamura T."/>
        </authorList>
    </citation>
    <scope>NUCLEOTIDE SEQUENCE</scope>
    <source>
        <strain evidence="2">NBRC 101916</strain>
    </source>
</reference>
<evidence type="ECO:0000313" key="3">
    <source>
        <dbReference type="Proteomes" id="UP000680750"/>
    </source>
</evidence>
<dbReference type="OrthoDB" id="3422781at2"/>
<dbReference type="EMBL" id="AP023354">
    <property type="protein sequence ID" value="BCJ31785.1"/>
    <property type="molecule type" value="Genomic_DNA"/>
</dbReference>
<keyword evidence="3" id="KW-1185">Reference proteome</keyword>
<dbReference type="InterPro" id="IPR001466">
    <property type="entry name" value="Beta-lactam-related"/>
</dbReference>
<dbReference type="KEGG" id="aser:Asera_58930"/>
<evidence type="ECO:0000259" key="1">
    <source>
        <dbReference type="Pfam" id="PF00144"/>
    </source>
</evidence>
<keyword evidence="2" id="KW-0378">Hydrolase</keyword>
<evidence type="ECO:0000313" key="2">
    <source>
        <dbReference type="EMBL" id="BCJ31785.1"/>
    </source>
</evidence>